<dbReference type="AlphaFoldDB" id="A0A0K8QQM8"/>
<comment type="similarity">
    <text evidence="2 10">Belongs to the FliR/MopE/SpaR family.</text>
</comment>
<dbReference type="NCBIfam" id="TIGR01400">
    <property type="entry name" value="fliR"/>
    <property type="match status" value="1"/>
</dbReference>
<reference evidence="11" key="1">
    <citation type="submission" date="2015-03" db="EMBL/GenBank/DDBJ databases">
        <title>Draft genome sequence of Mizugakiibacter sediminis skMP5.</title>
        <authorList>
            <person name="Watanabe T."/>
            <person name="Kojima H."/>
            <person name="Fukui M."/>
        </authorList>
    </citation>
    <scope>NUCLEOTIDE SEQUENCE</scope>
    <source>
        <strain evidence="11">SkMP5</strain>
    </source>
</reference>
<dbReference type="RefSeq" id="WP_062537273.1">
    <property type="nucleotide sequence ID" value="NZ_DF970225.1"/>
</dbReference>
<protein>
    <recommendedName>
        <fullName evidence="3 9">Flagellar biosynthetic protein FliR</fullName>
    </recommendedName>
</protein>
<dbReference type="PRINTS" id="PR00953">
    <property type="entry name" value="TYPE3IMRPROT"/>
</dbReference>
<dbReference type="EMBL" id="DF970225">
    <property type="protein sequence ID" value="GAP66682.1"/>
    <property type="molecule type" value="Genomic_DNA"/>
</dbReference>
<evidence type="ECO:0000256" key="2">
    <source>
        <dbReference type="ARBA" id="ARBA00009772"/>
    </source>
</evidence>
<keyword evidence="6 10" id="KW-1133">Transmembrane helix</keyword>
<feature type="transmembrane region" description="Helical" evidence="10">
    <location>
        <begin position="66"/>
        <end position="84"/>
    </location>
</feature>
<dbReference type="GO" id="GO:0006605">
    <property type="term" value="P:protein targeting"/>
    <property type="evidence" value="ECO:0007669"/>
    <property type="project" value="UniProtKB-UniRule"/>
</dbReference>
<keyword evidence="12" id="KW-0282">Flagellum</keyword>
<dbReference type="InterPro" id="IPR006303">
    <property type="entry name" value="FliR"/>
</dbReference>
<dbReference type="GO" id="GO:0044780">
    <property type="term" value="P:bacterial-type flagellum assembly"/>
    <property type="evidence" value="ECO:0007669"/>
    <property type="project" value="UniProtKB-UniRule"/>
</dbReference>
<sequence length="259" mass="26527">MQLALADLVVWAERVAWPLGRIGGLMLTAPVLGGRNVPARIRAAFALLLALLLAPTLPLQSALPSALAPAGLATMAQQVLIGAAIGFALRLVLEAVAFGGHLVALTMGLSYGEVVDPQSGTSEPMLSQFYLLLATLLFLAMDGHLALIALLGDSFRTLPVGVAFGADALHALVAFGARLFEGALAVALPAVAAMLVVNMGFGVMSRAAPSLNLFAVGFPVTLSLGFVVVWLSLGGLQAAVASLTDAAFELLRALVAARP</sequence>
<feature type="transmembrane region" description="Helical" evidence="10">
    <location>
        <begin position="183"/>
        <end position="204"/>
    </location>
</feature>
<evidence type="ECO:0000256" key="6">
    <source>
        <dbReference type="ARBA" id="ARBA00022989"/>
    </source>
</evidence>
<comment type="function">
    <text evidence="1 10">Role in flagellar biosynthesis.</text>
</comment>
<dbReference type="HOGENOM" id="CLU_063626_4_0_6"/>
<feature type="transmembrane region" description="Helical" evidence="10">
    <location>
        <begin position="41"/>
        <end position="60"/>
    </location>
</feature>
<evidence type="ECO:0000256" key="1">
    <source>
        <dbReference type="ARBA" id="ARBA00002578"/>
    </source>
</evidence>
<reference evidence="12" key="2">
    <citation type="submission" date="2015-08" db="EMBL/GenBank/DDBJ databases">
        <title>Complete DNA Sequence of Pseudomonas syringae pv. actinidiae, the Causal Agent of Kiwifruit Canker Disease.</title>
        <authorList>
            <person name="Rikkerink E.H.A."/>
            <person name="Fineran P.C."/>
        </authorList>
    </citation>
    <scope>NUCLEOTIDE SEQUENCE</scope>
    <source>
        <strain evidence="12">SkMP5</strain>
    </source>
</reference>
<evidence type="ECO:0000256" key="8">
    <source>
        <dbReference type="ARBA" id="ARBA00023143"/>
    </source>
</evidence>
<feature type="transmembrane region" description="Helical" evidence="10">
    <location>
        <begin position="129"/>
        <end position="151"/>
    </location>
</feature>
<keyword evidence="8 10" id="KW-0975">Bacterial flagellum</keyword>
<dbReference type="STRING" id="1475481.GCA_000953855_02036"/>
<evidence type="ECO:0000256" key="10">
    <source>
        <dbReference type="RuleBase" id="RU362071"/>
    </source>
</evidence>
<evidence type="ECO:0000256" key="4">
    <source>
        <dbReference type="ARBA" id="ARBA00022475"/>
    </source>
</evidence>
<dbReference type="Proteomes" id="UP000253740">
    <property type="component" value="Unassembled WGS sequence"/>
</dbReference>
<evidence type="ECO:0000256" key="5">
    <source>
        <dbReference type="ARBA" id="ARBA00022692"/>
    </source>
</evidence>
<keyword evidence="5 10" id="KW-0812">Transmembrane</keyword>
<gene>
    <name evidence="11" type="ORF">MBSD_2021</name>
    <name evidence="12" type="ORF">MBSD_n1993</name>
</gene>
<name>A0A0K8QQM8_9GAMM</name>
<feature type="transmembrane region" description="Helical" evidence="10">
    <location>
        <begin position="158"/>
        <end position="177"/>
    </location>
</feature>
<organism evidence="12">
    <name type="scientific">Mizugakiibacter sediminis</name>
    <dbReference type="NCBI Taxonomy" id="1475481"/>
    <lineage>
        <taxon>Bacteria</taxon>
        <taxon>Pseudomonadati</taxon>
        <taxon>Pseudomonadota</taxon>
        <taxon>Gammaproteobacteria</taxon>
        <taxon>Lysobacterales</taxon>
        <taxon>Rhodanobacteraceae</taxon>
        <taxon>Mizugakiibacter</taxon>
    </lineage>
</organism>
<dbReference type="InterPro" id="IPR002010">
    <property type="entry name" value="T3SS_IM_R"/>
</dbReference>
<feature type="transmembrane region" description="Helical" evidence="10">
    <location>
        <begin position="91"/>
        <end position="109"/>
    </location>
</feature>
<comment type="subcellular location">
    <subcellularLocation>
        <location evidence="10">Cell membrane</location>
        <topology evidence="10">Multi-pass membrane protein</topology>
    </subcellularLocation>
    <subcellularLocation>
        <location evidence="10">Bacterial flagellum basal body</location>
    </subcellularLocation>
</comment>
<evidence type="ECO:0000313" key="11">
    <source>
        <dbReference type="EMBL" id="GAN45472.1"/>
    </source>
</evidence>
<feature type="transmembrane region" description="Helical" evidence="10">
    <location>
        <begin position="15"/>
        <end position="34"/>
    </location>
</feature>
<keyword evidence="4 10" id="KW-1003">Cell membrane</keyword>
<dbReference type="OrthoDB" id="9797790at2"/>
<dbReference type="GO" id="GO:0009425">
    <property type="term" value="C:bacterial-type flagellum basal body"/>
    <property type="evidence" value="ECO:0007669"/>
    <property type="project" value="UniProtKB-SubCell"/>
</dbReference>
<dbReference type="GO" id="GO:0005886">
    <property type="term" value="C:plasma membrane"/>
    <property type="evidence" value="ECO:0007669"/>
    <property type="project" value="UniProtKB-SubCell"/>
</dbReference>
<feature type="transmembrane region" description="Helical" evidence="10">
    <location>
        <begin position="211"/>
        <end position="233"/>
    </location>
</feature>
<keyword evidence="7 10" id="KW-0472">Membrane</keyword>
<accession>A0A0K8QQM8</accession>
<keyword evidence="12" id="KW-0969">Cilium</keyword>
<dbReference type="PANTHER" id="PTHR30065">
    <property type="entry name" value="FLAGELLAR BIOSYNTHETIC PROTEIN FLIR"/>
    <property type="match status" value="1"/>
</dbReference>
<evidence type="ECO:0000313" key="12">
    <source>
        <dbReference type="EMBL" id="GAP66682.1"/>
    </source>
</evidence>
<evidence type="ECO:0000256" key="3">
    <source>
        <dbReference type="ARBA" id="ARBA00021717"/>
    </source>
</evidence>
<dbReference type="EMBL" id="DF952381">
    <property type="protein sequence ID" value="GAN45472.1"/>
    <property type="molecule type" value="Genomic_DNA"/>
</dbReference>
<keyword evidence="12" id="KW-0966">Cell projection</keyword>
<dbReference type="Pfam" id="PF01311">
    <property type="entry name" value="Bac_export_1"/>
    <property type="match status" value="1"/>
</dbReference>
<evidence type="ECO:0000256" key="9">
    <source>
        <dbReference type="NCBIfam" id="TIGR01400"/>
    </source>
</evidence>
<keyword evidence="13" id="KW-1185">Reference proteome</keyword>
<evidence type="ECO:0000313" key="13">
    <source>
        <dbReference type="Proteomes" id="UP000253740"/>
    </source>
</evidence>
<evidence type="ECO:0000256" key="7">
    <source>
        <dbReference type="ARBA" id="ARBA00023136"/>
    </source>
</evidence>
<proteinExistence type="inferred from homology"/>
<dbReference type="PANTHER" id="PTHR30065:SF8">
    <property type="entry name" value="FLAGELLAR BIOSYNTHETIC PROTEIN FLIR"/>
    <property type="match status" value="1"/>
</dbReference>